<name>A0A8H3PFY1_9LECA</name>
<feature type="transmembrane region" description="Helical" evidence="5">
    <location>
        <begin position="92"/>
        <end position="118"/>
    </location>
</feature>
<dbReference type="GO" id="GO:0016020">
    <property type="term" value="C:membrane"/>
    <property type="evidence" value="ECO:0007669"/>
    <property type="project" value="UniProtKB-SubCell"/>
</dbReference>
<feature type="transmembrane region" description="Helical" evidence="5">
    <location>
        <begin position="181"/>
        <end position="202"/>
    </location>
</feature>
<accession>A0A8H3PFY1</accession>
<dbReference type="Gene3D" id="1.20.1740.10">
    <property type="entry name" value="Amino acid/polyamine transporter I"/>
    <property type="match status" value="1"/>
</dbReference>
<reference evidence="6" key="1">
    <citation type="submission" date="2021-03" db="EMBL/GenBank/DDBJ databases">
        <authorList>
            <person name="Tagirdzhanova G."/>
        </authorList>
    </citation>
    <scope>NUCLEOTIDE SEQUENCE</scope>
</reference>
<dbReference type="Proteomes" id="UP000664534">
    <property type="component" value="Unassembled WGS sequence"/>
</dbReference>
<comment type="caution">
    <text evidence="6">The sequence shown here is derived from an EMBL/GenBank/DDBJ whole genome shotgun (WGS) entry which is preliminary data.</text>
</comment>
<proteinExistence type="predicted"/>
<organism evidence="6 7">
    <name type="scientific">Imshaugia aleurites</name>
    <dbReference type="NCBI Taxonomy" id="172621"/>
    <lineage>
        <taxon>Eukaryota</taxon>
        <taxon>Fungi</taxon>
        <taxon>Dikarya</taxon>
        <taxon>Ascomycota</taxon>
        <taxon>Pezizomycotina</taxon>
        <taxon>Lecanoromycetes</taxon>
        <taxon>OSLEUM clade</taxon>
        <taxon>Lecanoromycetidae</taxon>
        <taxon>Lecanorales</taxon>
        <taxon>Lecanorineae</taxon>
        <taxon>Parmeliaceae</taxon>
        <taxon>Imshaugia</taxon>
    </lineage>
</organism>
<keyword evidence="7" id="KW-1185">Reference proteome</keyword>
<keyword evidence="4 5" id="KW-0472">Membrane</keyword>
<evidence type="ECO:0000256" key="1">
    <source>
        <dbReference type="ARBA" id="ARBA00004141"/>
    </source>
</evidence>
<dbReference type="OrthoDB" id="10062876at2759"/>
<feature type="transmembrane region" description="Helical" evidence="5">
    <location>
        <begin position="208"/>
        <end position="229"/>
    </location>
</feature>
<dbReference type="Pfam" id="PF13520">
    <property type="entry name" value="AA_permease_2"/>
    <property type="match status" value="1"/>
</dbReference>
<dbReference type="PANTHER" id="PTHR11785:SF402">
    <property type="entry name" value="AMINO ACID TRANSPORTER (EUROFUNG)"/>
    <property type="match status" value="1"/>
</dbReference>
<evidence type="ECO:0000256" key="2">
    <source>
        <dbReference type="ARBA" id="ARBA00022692"/>
    </source>
</evidence>
<feature type="transmembrane region" description="Helical" evidence="5">
    <location>
        <begin position="60"/>
        <end position="80"/>
    </location>
</feature>
<dbReference type="InterPro" id="IPR050598">
    <property type="entry name" value="AminoAcid_Transporter"/>
</dbReference>
<dbReference type="GO" id="GO:0015179">
    <property type="term" value="F:L-amino acid transmembrane transporter activity"/>
    <property type="evidence" value="ECO:0007669"/>
    <property type="project" value="TreeGrafter"/>
</dbReference>
<evidence type="ECO:0000256" key="4">
    <source>
        <dbReference type="ARBA" id="ARBA00023136"/>
    </source>
</evidence>
<dbReference type="InterPro" id="IPR002293">
    <property type="entry name" value="AA/rel_permease1"/>
</dbReference>
<gene>
    <name evidence="6" type="primary">SLC7A7</name>
    <name evidence="6" type="ORF">IMSHALPRED_001533</name>
</gene>
<protein>
    <submittedName>
        <fullName evidence="6">Y+L amino acid transporter</fullName>
    </submittedName>
</protein>
<comment type="subcellular location">
    <subcellularLocation>
        <location evidence="1">Membrane</location>
        <topology evidence="1">Multi-pass membrane protein</topology>
    </subcellularLocation>
</comment>
<dbReference type="EMBL" id="CAJPDT010000120">
    <property type="protein sequence ID" value="CAF9939515.1"/>
    <property type="molecule type" value="Genomic_DNA"/>
</dbReference>
<dbReference type="PANTHER" id="PTHR11785">
    <property type="entry name" value="AMINO ACID TRANSPORTER"/>
    <property type="match status" value="1"/>
</dbReference>
<sequence length="285" mass="30101">MANSLPNNPPINPLRTSFSLESRISSDLLVDGLAEDIPLVNDGRGYSSDAQAQGHGSLTFTNGVALVLGLQIGSGIFFAPSQVSNHAASPGMAVLVWLLAGSLVWTGAASFIELGLAIPKNGGIQEYLRACYSEFFGFIFSWVYIAIGKPCGIALTAMIFAENLSVAIASNGVTSPWQMKVIAIAGLFLITLINCSGTIAGARAANMFLLLKLLAISSIAVIGIVVGIVRSRQSSQPSQSEWFGKDPDLNRQSMPIWAKAGDYITGIYGALFCYGGWETVCMGPQ</sequence>
<evidence type="ECO:0000313" key="6">
    <source>
        <dbReference type="EMBL" id="CAF9939515.1"/>
    </source>
</evidence>
<evidence type="ECO:0000313" key="7">
    <source>
        <dbReference type="Proteomes" id="UP000664534"/>
    </source>
</evidence>
<keyword evidence="2 5" id="KW-0812">Transmembrane</keyword>
<evidence type="ECO:0000256" key="3">
    <source>
        <dbReference type="ARBA" id="ARBA00022989"/>
    </source>
</evidence>
<keyword evidence="3 5" id="KW-1133">Transmembrane helix</keyword>
<dbReference type="AlphaFoldDB" id="A0A8H3PFY1"/>
<evidence type="ECO:0000256" key="5">
    <source>
        <dbReference type="SAM" id="Phobius"/>
    </source>
</evidence>